<feature type="transmembrane region" description="Helical" evidence="7">
    <location>
        <begin position="275"/>
        <end position="301"/>
    </location>
</feature>
<dbReference type="SUPFAM" id="SSF161098">
    <property type="entry name" value="MetI-like"/>
    <property type="match status" value="1"/>
</dbReference>
<dbReference type="RefSeq" id="WP_101252661.1">
    <property type="nucleotide sequence ID" value="NZ_PIUM01000031.1"/>
</dbReference>
<sequence>MLSILLKRFFGAIPTLFVIITLTFLMMRLTPGGPFDTGRVVSPEVQANLMRAYHLDEPLFSQYLRYLGDLARGDFGPSFTSKDFSVTQLIRQGFPVSLQLGLSAMAMALVVGLGLGTFGALHRNRPSDHAVIVFAMVGIIVPSFVMAPILTLVFGVTLHWLPAGGWGDGHQLSYKILPVVALALPRISSIARLSRSSMIEALEQPFIRTAYAKGLPRRLVLFRHAMRAAILPVVSYLGPATAGIITGSIVVEQVFSIPGIGRYFVDAALNRDYTLVAGVVVFYGCIIVLFNLIVDILYGVLDPRVSRR</sequence>
<comment type="caution">
    <text evidence="9">The sequence shown here is derived from an EMBL/GenBank/DDBJ whole genome shotgun (WGS) entry which is preliminary data.</text>
</comment>
<dbReference type="Gene3D" id="1.10.3720.10">
    <property type="entry name" value="MetI-like"/>
    <property type="match status" value="1"/>
</dbReference>
<accession>A0A2N3PPX8</accession>
<reference evidence="10" key="1">
    <citation type="submission" date="2017-12" db="EMBL/GenBank/DDBJ databases">
        <title>Draft genome sequence of Telmatospirillum siberiense 26-4b1T, an acidotolerant peatland alphaproteobacterium potentially involved in sulfur cycling.</title>
        <authorList>
            <person name="Hausmann B."/>
            <person name="Pjevac P."/>
            <person name="Schreck K."/>
            <person name="Herbold C.W."/>
            <person name="Daims H."/>
            <person name="Wagner M."/>
            <person name="Pester M."/>
            <person name="Loy A."/>
        </authorList>
    </citation>
    <scope>NUCLEOTIDE SEQUENCE [LARGE SCALE GENOMIC DNA]</scope>
    <source>
        <strain evidence="10">26-4b1</strain>
    </source>
</reference>
<keyword evidence="10" id="KW-1185">Reference proteome</keyword>
<evidence type="ECO:0000313" key="9">
    <source>
        <dbReference type="EMBL" id="PKU22463.1"/>
    </source>
</evidence>
<dbReference type="Pfam" id="PF00528">
    <property type="entry name" value="BPD_transp_1"/>
    <property type="match status" value="1"/>
</dbReference>
<comment type="similarity">
    <text evidence="7">Belongs to the binding-protein-dependent transport system permease family.</text>
</comment>
<evidence type="ECO:0000256" key="6">
    <source>
        <dbReference type="ARBA" id="ARBA00023136"/>
    </source>
</evidence>
<keyword evidence="2 7" id="KW-0813">Transport</keyword>
<dbReference type="PROSITE" id="PS50928">
    <property type="entry name" value="ABC_TM1"/>
    <property type="match status" value="1"/>
</dbReference>
<dbReference type="PANTHER" id="PTHR43163">
    <property type="entry name" value="DIPEPTIDE TRANSPORT SYSTEM PERMEASE PROTEIN DPPB-RELATED"/>
    <property type="match status" value="1"/>
</dbReference>
<keyword evidence="4 7" id="KW-0812">Transmembrane</keyword>
<dbReference type="Pfam" id="PF19300">
    <property type="entry name" value="BPD_transp_1_N"/>
    <property type="match status" value="1"/>
</dbReference>
<evidence type="ECO:0000256" key="4">
    <source>
        <dbReference type="ARBA" id="ARBA00022692"/>
    </source>
</evidence>
<keyword evidence="5 7" id="KW-1133">Transmembrane helix</keyword>
<dbReference type="InterPro" id="IPR000515">
    <property type="entry name" value="MetI-like"/>
</dbReference>
<dbReference type="AlphaFoldDB" id="A0A2N3PPX8"/>
<evidence type="ECO:0000313" key="10">
    <source>
        <dbReference type="Proteomes" id="UP000233293"/>
    </source>
</evidence>
<proteinExistence type="inferred from homology"/>
<evidence type="ECO:0000256" key="1">
    <source>
        <dbReference type="ARBA" id="ARBA00004651"/>
    </source>
</evidence>
<feature type="transmembrane region" description="Helical" evidence="7">
    <location>
        <begin position="133"/>
        <end position="160"/>
    </location>
</feature>
<dbReference type="OrthoDB" id="7834831at2"/>
<evidence type="ECO:0000256" key="3">
    <source>
        <dbReference type="ARBA" id="ARBA00022475"/>
    </source>
</evidence>
<feature type="transmembrane region" description="Helical" evidence="7">
    <location>
        <begin position="228"/>
        <end position="255"/>
    </location>
</feature>
<feature type="domain" description="ABC transmembrane type-1" evidence="8">
    <location>
        <begin position="94"/>
        <end position="298"/>
    </location>
</feature>
<keyword evidence="6 7" id="KW-0472">Membrane</keyword>
<dbReference type="PANTHER" id="PTHR43163:SF6">
    <property type="entry name" value="DIPEPTIDE TRANSPORT SYSTEM PERMEASE PROTEIN DPPB-RELATED"/>
    <property type="match status" value="1"/>
</dbReference>
<feature type="transmembrane region" description="Helical" evidence="7">
    <location>
        <begin position="100"/>
        <end position="121"/>
    </location>
</feature>
<dbReference type="EMBL" id="PIUM01000031">
    <property type="protein sequence ID" value="PKU22463.1"/>
    <property type="molecule type" value="Genomic_DNA"/>
</dbReference>
<dbReference type="GO" id="GO:0005886">
    <property type="term" value="C:plasma membrane"/>
    <property type="evidence" value="ECO:0007669"/>
    <property type="project" value="UniProtKB-SubCell"/>
</dbReference>
<dbReference type="InterPro" id="IPR035906">
    <property type="entry name" value="MetI-like_sf"/>
</dbReference>
<name>A0A2N3PPX8_9PROT</name>
<comment type="subcellular location">
    <subcellularLocation>
        <location evidence="1 7">Cell membrane</location>
        <topology evidence="1 7">Multi-pass membrane protein</topology>
    </subcellularLocation>
</comment>
<dbReference type="Proteomes" id="UP000233293">
    <property type="component" value="Unassembled WGS sequence"/>
</dbReference>
<protein>
    <submittedName>
        <fullName evidence="9">Oligopeptide ABC transporter permease OppB</fullName>
    </submittedName>
</protein>
<dbReference type="InterPro" id="IPR045621">
    <property type="entry name" value="BPD_transp_1_N"/>
</dbReference>
<evidence type="ECO:0000259" key="8">
    <source>
        <dbReference type="PROSITE" id="PS50928"/>
    </source>
</evidence>
<organism evidence="9 10">
    <name type="scientific">Telmatospirillum siberiense</name>
    <dbReference type="NCBI Taxonomy" id="382514"/>
    <lineage>
        <taxon>Bacteria</taxon>
        <taxon>Pseudomonadati</taxon>
        <taxon>Pseudomonadota</taxon>
        <taxon>Alphaproteobacteria</taxon>
        <taxon>Rhodospirillales</taxon>
        <taxon>Rhodospirillaceae</taxon>
        <taxon>Telmatospirillum</taxon>
    </lineage>
</organism>
<keyword evidence="3" id="KW-1003">Cell membrane</keyword>
<evidence type="ECO:0000256" key="2">
    <source>
        <dbReference type="ARBA" id="ARBA00022448"/>
    </source>
</evidence>
<gene>
    <name evidence="9" type="ORF">CWS72_21275</name>
</gene>
<dbReference type="GO" id="GO:0071916">
    <property type="term" value="F:dipeptide transmembrane transporter activity"/>
    <property type="evidence" value="ECO:0007669"/>
    <property type="project" value="TreeGrafter"/>
</dbReference>
<evidence type="ECO:0000256" key="7">
    <source>
        <dbReference type="RuleBase" id="RU363032"/>
    </source>
</evidence>
<evidence type="ECO:0000256" key="5">
    <source>
        <dbReference type="ARBA" id="ARBA00022989"/>
    </source>
</evidence>
<dbReference type="CDD" id="cd06261">
    <property type="entry name" value="TM_PBP2"/>
    <property type="match status" value="1"/>
</dbReference>
<dbReference type="NCBIfam" id="NF007008">
    <property type="entry name" value="PRK09471.1"/>
    <property type="match status" value="1"/>
</dbReference>
<feature type="transmembrane region" description="Helical" evidence="7">
    <location>
        <begin position="172"/>
        <end position="191"/>
    </location>
</feature>
<feature type="transmembrane region" description="Helical" evidence="7">
    <location>
        <begin position="9"/>
        <end position="27"/>
    </location>
</feature>